<keyword evidence="8 12" id="KW-0472">Membrane</keyword>
<reference evidence="14" key="1">
    <citation type="submission" date="2015-05" db="EMBL/GenBank/DDBJ databases">
        <authorList>
            <person name="Urmite Genomes"/>
        </authorList>
    </citation>
    <scope>NUCLEOTIDE SEQUENCE [LARGE SCALE GENOMIC DNA]</scope>
    <source>
        <strain evidence="14">LF1</strain>
    </source>
</reference>
<evidence type="ECO:0000256" key="4">
    <source>
        <dbReference type="ARBA" id="ARBA00022475"/>
    </source>
</evidence>
<evidence type="ECO:0000256" key="1">
    <source>
        <dbReference type="ARBA" id="ARBA00004651"/>
    </source>
</evidence>
<dbReference type="InterPro" id="IPR001851">
    <property type="entry name" value="ABC_transp_permease"/>
</dbReference>
<dbReference type="OrthoDB" id="9813906at2"/>
<evidence type="ECO:0000256" key="6">
    <source>
        <dbReference type="ARBA" id="ARBA00022692"/>
    </source>
</evidence>
<name>A0A0U1P453_9BACI</name>
<evidence type="ECO:0000256" key="11">
    <source>
        <dbReference type="SAM" id="MobiDB-lite"/>
    </source>
</evidence>
<comment type="subcellular location">
    <subcellularLocation>
        <location evidence="1">Cell membrane</location>
        <topology evidence="1">Multi-pass membrane protein</topology>
    </subcellularLocation>
</comment>
<evidence type="ECO:0000313" key="13">
    <source>
        <dbReference type="EMBL" id="CRK85020.1"/>
    </source>
</evidence>
<gene>
    <name evidence="13" type="ORF">BN000_05079</name>
</gene>
<evidence type="ECO:0000256" key="8">
    <source>
        <dbReference type="ARBA" id="ARBA00023136"/>
    </source>
</evidence>
<feature type="transmembrane region" description="Helical" evidence="12">
    <location>
        <begin position="246"/>
        <end position="273"/>
    </location>
</feature>
<dbReference type="Proteomes" id="UP000199087">
    <property type="component" value="Unassembled WGS sequence"/>
</dbReference>
<dbReference type="GO" id="GO:0005886">
    <property type="term" value="C:plasma membrane"/>
    <property type="evidence" value="ECO:0007669"/>
    <property type="project" value="UniProtKB-SubCell"/>
</dbReference>
<comment type="subunit">
    <text evidence="2">The complex is composed of two ATP-binding proteins (LsrA), two transmembrane proteins (LsrC and LsrD) and a solute-binding protein (LsrB).</text>
</comment>
<proteinExistence type="predicted"/>
<dbReference type="Pfam" id="PF02653">
    <property type="entry name" value="BPD_transp_2"/>
    <property type="match status" value="1"/>
</dbReference>
<feature type="transmembrane region" description="Helical" evidence="12">
    <location>
        <begin position="113"/>
        <end position="137"/>
    </location>
</feature>
<keyword evidence="5" id="KW-0997">Cell inner membrane</keyword>
<feature type="transmembrane region" description="Helical" evidence="12">
    <location>
        <begin position="74"/>
        <end position="107"/>
    </location>
</feature>
<dbReference type="GO" id="GO:0022857">
    <property type="term" value="F:transmembrane transporter activity"/>
    <property type="evidence" value="ECO:0007669"/>
    <property type="project" value="InterPro"/>
</dbReference>
<feature type="region of interest" description="Disordered" evidence="11">
    <location>
        <begin position="328"/>
        <end position="347"/>
    </location>
</feature>
<evidence type="ECO:0000313" key="14">
    <source>
        <dbReference type="Proteomes" id="UP000199087"/>
    </source>
</evidence>
<sequence>MNLLSRMMRAREVSIVILIVVFIGIVGSVNSKFISGNGMLLLVNSSIILLILAVGQSFVLLTSEIDVSIGSTMGLSAAVCGLLLTSGFSGWLAILIVLILGMAAGLFNGLGVAYLRIPAIIMTLGTLGILRGIMIILTGGKWIEDIPNYFKKLSGAEFIGIPLPVWTGILILIAAFLVLKLTRVGRYFYAVGDNADGARLIGIPVAKIRVLAFILSGLAASVAGIIFVMNIGFVPNQTGNGMELQVLAAAVLGGVSLNGGLGTVFGAGLGAIFLTAINSSLIYLKIPAYWNNAISGFLLLLIVISDSKFQMYLKIKQFNRRKKDFTKKDVVSKRGGVQDDKPDEATY</sequence>
<dbReference type="EMBL" id="CVRB01000006">
    <property type="protein sequence ID" value="CRK85020.1"/>
    <property type="molecule type" value="Genomic_DNA"/>
</dbReference>
<evidence type="ECO:0000256" key="5">
    <source>
        <dbReference type="ARBA" id="ARBA00022519"/>
    </source>
</evidence>
<protein>
    <recommendedName>
        <fullName evidence="10">Autoinducer 2 import system permease protein LsrC</fullName>
    </recommendedName>
</protein>
<keyword evidence="6 12" id="KW-0812">Transmembrane</keyword>
<evidence type="ECO:0000256" key="2">
    <source>
        <dbReference type="ARBA" id="ARBA00011262"/>
    </source>
</evidence>
<dbReference type="AlphaFoldDB" id="A0A0U1P453"/>
<accession>A0A0U1P453</accession>
<organism evidence="13 14">
    <name type="scientific">Neobacillus massiliamazoniensis</name>
    <dbReference type="NCBI Taxonomy" id="1499688"/>
    <lineage>
        <taxon>Bacteria</taxon>
        <taxon>Bacillati</taxon>
        <taxon>Bacillota</taxon>
        <taxon>Bacilli</taxon>
        <taxon>Bacillales</taxon>
        <taxon>Bacillaceae</taxon>
        <taxon>Neobacillus</taxon>
    </lineage>
</organism>
<feature type="transmembrane region" description="Helical" evidence="12">
    <location>
        <begin position="158"/>
        <end position="179"/>
    </location>
</feature>
<keyword evidence="7 12" id="KW-1133">Transmembrane helix</keyword>
<evidence type="ECO:0000256" key="9">
    <source>
        <dbReference type="ARBA" id="ARBA00025439"/>
    </source>
</evidence>
<keyword evidence="3" id="KW-0813">Transport</keyword>
<evidence type="ECO:0000256" key="3">
    <source>
        <dbReference type="ARBA" id="ARBA00022448"/>
    </source>
</evidence>
<feature type="transmembrane region" description="Helical" evidence="12">
    <location>
        <begin position="293"/>
        <end position="313"/>
    </location>
</feature>
<keyword evidence="4" id="KW-1003">Cell membrane</keyword>
<dbReference type="STRING" id="1499688.BN000_05079"/>
<feature type="transmembrane region" description="Helical" evidence="12">
    <location>
        <begin position="210"/>
        <end position="234"/>
    </location>
</feature>
<keyword evidence="14" id="KW-1185">Reference proteome</keyword>
<dbReference type="PANTHER" id="PTHR32196">
    <property type="entry name" value="ABC TRANSPORTER PERMEASE PROTEIN YPHD-RELATED-RELATED"/>
    <property type="match status" value="1"/>
</dbReference>
<feature type="transmembrane region" description="Helical" evidence="12">
    <location>
        <begin position="41"/>
        <end position="62"/>
    </location>
</feature>
<evidence type="ECO:0000256" key="7">
    <source>
        <dbReference type="ARBA" id="ARBA00022989"/>
    </source>
</evidence>
<evidence type="ECO:0000256" key="10">
    <source>
        <dbReference type="ARBA" id="ARBA00039382"/>
    </source>
</evidence>
<dbReference type="PANTHER" id="PTHR32196:SF29">
    <property type="entry name" value="AUTOINDUCER 2 IMPORT SYSTEM PERMEASE PROTEIN LSRC"/>
    <property type="match status" value="1"/>
</dbReference>
<evidence type="ECO:0000256" key="12">
    <source>
        <dbReference type="SAM" id="Phobius"/>
    </source>
</evidence>
<comment type="function">
    <text evidence="9">Part of the ABC transporter complex LsrABCD involved in autoinducer 2 (AI-2) import. Probably responsible for the translocation of the substrate across the membrane.</text>
</comment>
<dbReference type="CDD" id="cd06579">
    <property type="entry name" value="TM_PBP1_transp_AraH_like"/>
    <property type="match status" value="1"/>
</dbReference>